<dbReference type="Pfam" id="PF07685">
    <property type="entry name" value="GATase_3"/>
    <property type="match status" value="1"/>
</dbReference>
<keyword evidence="8" id="KW-1185">Reference proteome</keyword>
<keyword evidence="2 4" id="KW-0169">Cobalamin biosynthesis</keyword>
<dbReference type="HAMAP" id="MF_00028">
    <property type="entry name" value="CobQ"/>
    <property type="match status" value="1"/>
</dbReference>
<accession>A0ABP7DAY1</accession>
<dbReference type="Gene3D" id="3.40.50.300">
    <property type="entry name" value="P-loop containing nucleotide triphosphate hydrolases"/>
    <property type="match status" value="1"/>
</dbReference>
<evidence type="ECO:0000313" key="8">
    <source>
        <dbReference type="Proteomes" id="UP001500051"/>
    </source>
</evidence>
<sequence>MVTGLCRALRRRGVDVAPFKAQNMSNNSMVCADGSEIGRAQYLQAQAARVEPTSAMNPVLLKPGSDRRSFVVLRGKPNGTLEAGQYATGRTGLAAAAFEAYAELAETHDLIVAEGAGSPAEINLRAGDYVNLGLARRFDLPMVVVGDIDRGGVFASLYGTVALLEPDDRAAIRGYLINKFRGDRAVLEPGLAMLTERTGLTCLGVLPWLPGVWLDAEDTLEVGAWRSSVARAGDHDRLRIAVVRLPRVSNITDVEALAAEPGVDVLVTTDPRVVADADLVVLPGTRTTGADLTWLRESGLAEALQERAARTRPVLGICGGYQMLARTIEDSVESAAGSLQGLGLLPTTVRFDQSKVLGRPVGVWRDHRVSAYEIHHGVAEHDHDGEAEPFLDGWRAGAVWGTMWHGTLENDAFRRAWLTEIAAAAGVGWRPEPDAPSFGDRRETMITVMADAVEEHLDLDTLLSWTRAGS</sequence>
<feature type="domain" description="CobB/CobQ-like glutamine amidotransferase" evidence="6">
    <location>
        <begin position="239"/>
        <end position="412"/>
    </location>
</feature>
<dbReference type="PROSITE" id="PS51273">
    <property type="entry name" value="GATASE_TYPE_1"/>
    <property type="match status" value="1"/>
</dbReference>
<dbReference type="Pfam" id="PF01656">
    <property type="entry name" value="CbiA"/>
    <property type="match status" value="1"/>
</dbReference>
<protein>
    <recommendedName>
        <fullName evidence="4">Cobyric acid synthase</fullName>
    </recommendedName>
</protein>
<dbReference type="InterPro" id="IPR029062">
    <property type="entry name" value="Class_I_gatase-like"/>
</dbReference>
<organism evidence="7 8">
    <name type="scientific">Microlunatus aurantiacus</name>
    <dbReference type="NCBI Taxonomy" id="446786"/>
    <lineage>
        <taxon>Bacteria</taxon>
        <taxon>Bacillati</taxon>
        <taxon>Actinomycetota</taxon>
        <taxon>Actinomycetes</taxon>
        <taxon>Propionibacteriales</taxon>
        <taxon>Propionibacteriaceae</taxon>
        <taxon>Microlunatus</taxon>
    </lineage>
</organism>
<evidence type="ECO:0000313" key="7">
    <source>
        <dbReference type="EMBL" id="GAA3700783.1"/>
    </source>
</evidence>
<dbReference type="Proteomes" id="UP001500051">
    <property type="component" value="Unassembled WGS sequence"/>
</dbReference>
<feature type="active site" description="Nucleophile" evidence="4">
    <location>
        <position position="318"/>
    </location>
</feature>
<comment type="function">
    <text evidence="4">Catalyzes amidations at positions B, D, E, and G on adenosylcobyrinic A,C-diamide. NH(2) groups are provided by glutamine, and one molecule of ATP is hydrogenolyzed for each amidation.</text>
</comment>
<comment type="similarity">
    <text evidence="4">Belongs to the CobB/CobQ family. CobQ subfamily.</text>
</comment>
<evidence type="ECO:0000259" key="5">
    <source>
        <dbReference type="Pfam" id="PF01656"/>
    </source>
</evidence>
<dbReference type="InterPro" id="IPR011698">
    <property type="entry name" value="GATase_3"/>
</dbReference>
<evidence type="ECO:0000256" key="2">
    <source>
        <dbReference type="ARBA" id="ARBA00022573"/>
    </source>
</evidence>
<dbReference type="PANTHER" id="PTHR21343:SF1">
    <property type="entry name" value="COBYRIC ACID SYNTHASE"/>
    <property type="match status" value="1"/>
</dbReference>
<evidence type="ECO:0000256" key="4">
    <source>
        <dbReference type="HAMAP-Rule" id="MF_00028"/>
    </source>
</evidence>
<dbReference type="InterPro" id="IPR002586">
    <property type="entry name" value="CobQ/CobB/MinD/ParA_Nub-bd_dom"/>
</dbReference>
<dbReference type="PANTHER" id="PTHR21343">
    <property type="entry name" value="DETHIOBIOTIN SYNTHETASE"/>
    <property type="match status" value="1"/>
</dbReference>
<dbReference type="PROSITE" id="PS51274">
    <property type="entry name" value="GATASE_COBBQ"/>
    <property type="match status" value="1"/>
</dbReference>
<dbReference type="Gene3D" id="3.40.50.880">
    <property type="match status" value="1"/>
</dbReference>
<evidence type="ECO:0000256" key="3">
    <source>
        <dbReference type="ARBA" id="ARBA00022962"/>
    </source>
</evidence>
<keyword evidence="3 4" id="KW-0315">Glutamine amidotransferase</keyword>
<dbReference type="EMBL" id="BAAAYX010000004">
    <property type="protein sequence ID" value="GAA3700783.1"/>
    <property type="molecule type" value="Genomic_DNA"/>
</dbReference>
<evidence type="ECO:0000256" key="1">
    <source>
        <dbReference type="ARBA" id="ARBA00004953"/>
    </source>
</evidence>
<dbReference type="SUPFAM" id="SSF52317">
    <property type="entry name" value="Class I glutamine amidotransferase-like"/>
    <property type="match status" value="1"/>
</dbReference>
<comment type="pathway">
    <text evidence="1 4">Cofactor biosynthesis; adenosylcobalamin biosynthesis.</text>
</comment>
<evidence type="ECO:0000259" key="6">
    <source>
        <dbReference type="Pfam" id="PF07685"/>
    </source>
</evidence>
<gene>
    <name evidence="4" type="primary">cobQ</name>
    <name evidence="7" type="ORF">GCM10022204_16960</name>
</gene>
<dbReference type="SUPFAM" id="SSF52540">
    <property type="entry name" value="P-loop containing nucleoside triphosphate hydrolases"/>
    <property type="match status" value="1"/>
</dbReference>
<dbReference type="InterPro" id="IPR004459">
    <property type="entry name" value="CobQ_synth"/>
</dbReference>
<comment type="caution">
    <text evidence="7">The sequence shown here is derived from an EMBL/GenBank/DDBJ whole genome shotgun (WGS) entry which is preliminary data.</text>
</comment>
<proteinExistence type="inferred from homology"/>
<name>A0ABP7DAY1_9ACTN</name>
<feature type="domain" description="CobQ/CobB/MinD/ParA nucleotide binding" evidence="5">
    <location>
        <begin position="2"/>
        <end position="212"/>
    </location>
</feature>
<reference evidence="8" key="1">
    <citation type="journal article" date="2019" name="Int. J. Syst. Evol. Microbiol.">
        <title>The Global Catalogue of Microorganisms (GCM) 10K type strain sequencing project: providing services to taxonomists for standard genome sequencing and annotation.</title>
        <authorList>
            <consortium name="The Broad Institute Genomics Platform"/>
            <consortium name="The Broad Institute Genome Sequencing Center for Infectious Disease"/>
            <person name="Wu L."/>
            <person name="Ma J."/>
        </authorList>
    </citation>
    <scope>NUCLEOTIDE SEQUENCE [LARGE SCALE GENOMIC DNA]</scope>
    <source>
        <strain evidence="8">JCM 16548</strain>
    </source>
</reference>
<dbReference type="CDD" id="cd01750">
    <property type="entry name" value="GATase1_CobQ"/>
    <property type="match status" value="1"/>
</dbReference>
<dbReference type="InterPro" id="IPR027417">
    <property type="entry name" value="P-loop_NTPase"/>
</dbReference>
<feature type="active site" evidence="4">
    <location>
        <position position="405"/>
    </location>
</feature>
<dbReference type="NCBIfam" id="TIGR00313">
    <property type="entry name" value="cobQ"/>
    <property type="match status" value="1"/>
</dbReference>
<dbReference type="InterPro" id="IPR033949">
    <property type="entry name" value="CobQ_GATase1"/>
</dbReference>
<dbReference type="NCBIfam" id="NF001989">
    <property type="entry name" value="PRK00784.1"/>
    <property type="match status" value="1"/>
</dbReference>